<dbReference type="SUPFAM" id="SSF55120">
    <property type="entry name" value="Pseudouridine synthase"/>
    <property type="match status" value="1"/>
</dbReference>
<dbReference type="STRING" id="5217.A0A4Q1BQ65"/>
<evidence type="ECO:0000256" key="16">
    <source>
        <dbReference type="SAM" id="MobiDB-lite"/>
    </source>
</evidence>
<evidence type="ECO:0000256" key="12">
    <source>
        <dbReference type="ARBA" id="ARBA00079072"/>
    </source>
</evidence>
<feature type="compositionally biased region" description="Basic and acidic residues" evidence="16">
    <location>
        <begin position="571"/>
        <end position="580"/>
    </location>
</feature>
<evidence type="ECO:0000256" key="14">
    <source>
        <dbReference type="PIRSR" id="PIRSR641708-1"/>
    </source>
</evidence>
<evidence type="ECO:0000256" key="8">
    <source>
        <dbReference type="ARBA" id="ARBA00023242"/>
    </source>
</evidence>
<feature type="binding site" evidence="15">
    <location>
        <position position="278"/>
    </location>
    <ligand>
        <name>substrate</name>
    </ligand>
</feature>
<feature type="domain" description="Pseudouridine synthase I TruA alpha/beta" evidence="17">
    <location>
        <begin position="363"/>
        <end position="467"/>
    </location>
</feature>
<dbReference type="InParanoid" id="A0A4Q1BQ65"/>
<dbReference type="PANTHER" id="PTHR11142:SF4">
    <property type="entry name" value="PSEUDOURIDYLATE SYNTHASE 1 HOMOLOG"/>
    <property type="match status" value="1"/>
</dbReference>
<evidence type="ECO:0000256" key="2">
    <source>
        <dbReference type="ARBA" id="ARBA00001832"/>
    </source>
</evidence>
<dbReference type="AlphaFoldDB" id="A0A4Q1BQ65"/>
<evidence type="ECO:0000256" key="7">
    <source>
        <dbReference type="ARBA" id="ARBA00023235"/>
    </source>
</evidence>
<evidence type="ECO:0000256" key="11">
    <source>
        <dbReference type="ARBA" id="ARBA00073968"/>
    </source>
</evidence>
<dbReference type="FunCoup" id="A0A4Q1BQ65">
    <property type="interactions" value="644"/>
</dbReference>
<feature type="active site" description="Nucleophile" evidence="14">
    <location>
        <position position="216"/>
    </location>
</feature>
<comment type="catalytic activity">
    <reaction evidence="9">
        <text>a uridine in tRNA = a pseudouridine in tRNA</text>
        <dbReference type="Rhea" id="RHEA:54572"/>
        <dbReference type="Rhea" id="RHEA-COMP:13339"/>
        <dbReference type="Rhea" id="RHEA-COMP:13934"/>
        <dbReference type="ChEBI" id="CHEBI:65314"/>
        <dbReference type="ChEBI" id="CHEBI:65315"/>
    </reaction>
</comment>
<dbReference type="InterPro" id="IPR020094">
    <property type="entry name" value="TruA/RsuA/RluB/E/F_N"/>
</dbReference>
<protein>
    <recommendedName>
        <fullName evidence="11">tRNA pseudouridine synthase 1</fullName>
    </recommendedName>
    <alternativeName>
        <fullName evidence="12">tRNA pseudouridylate synthase 1</fullName>
    </alternativeName>
    <alternativeName>
        <fullName evidence="13">tRNA-uridine isomerase 1</fullName>
    </alternativeName>
</protein>
<comment type="subcellular location">
    <subcellularLocation>
        <location evidence="3">Nucleus</location>
    </subcellularLocation>
</comment>
<dbReference type="OrthoDB" id="10256309at2759"/>
<reference evidence="18 19" key="1">
    <citation type="submission" date="2016-06" db="EMBL/GenBank/DDBJ databases">
        <title>Evolution of pathogenesis and genome organization in the Tremellales.</title>
        <authorList>
            <person name="Cuomo C."/>
            <person name="Litvintseva A."/>
            <person name="Heitman J."/>
            <person name="Chen Y."/>
            <person name="Sun S."/>
            <person name="Springer D."/>
            <person name="Dromer F."/>
            <person name="Young S."/>
            <person name="Zeng Q."/>
            <person name="Chapman S."/>
            <person name="Gujja S."/>
            <person name="Saif S."/>
            <person name="Birren B."/>
        </authorList>
    </citation>
    <scope>NUCLEOTIDE SEQUENCE [LARGE SCALE GENOMIC DNA]</scope>
    <source>
        <strain evidence="18 19">ATCC 28783</strain>
    </source>
</reference>
<dbReference type="FunFam" id="3.30.70.580:FF:000002">
    <property type="entry name" value="tRNA pseudouridine synthase"/>
    <property type="match status" value="1"/>
</dbReference>
<dbReference type="Pfam" id="PF01416">
    <property type="entry name" value="PseudoU_synth_1"/>
    <property type="match status" value="1"/>
</dbReference>
<dbReference type="InterPro" id="IPR041708">
    <property type="entry name" value="PUS1/PUS2-like"/>
</dbReference>
<dbReference type="GO" id="GO:1990481">
    <property type="term" value="P:mRNA pseudouridine synthesis"/>
    <property type="evidence" value="ECO:0007669"/>
    <property type="project" value="TreeGrafter"/>
</dbReference>
<evidence type="ECO:0000256" key="9">
    <source>
        <dbReference type="ARBA" id="ARBA00036943"/>
    </source>
</evidence>
<keyword evidence="8" id="KW-0539">Nucleus</keyword>
<dbReference type="GO" id="GO:0003723">
    <property type="term" value="F:RNA binding"/>
    <property type="evidence" value="ECO:0007669"/>
    <property type="project" value="InterPro"/>
</dbReference>
<keyword evidence="19" id="KW-1185">Reference proteome</keyword>
<evidence type="ECO:0000256" key="3">
    <source>
        <dbReference type="ARBA" id="ARBA00004123"/>
    </source>
</evidence>
<evidence type="ECO:0000313" key="18">
    <source>
        <dbReference type="EMBL" id="RXK40000.1"/>
    </source>
</evidence>
<dbReference type="GO" id="GO:0005634">
    <property type="term" value="C:nucleus"/>
    <property type="evidence" value="ECO:0007669"/>
    <property type="project" value="UniProtKB-SubCell"/>
</dbReference>
<feature type="region of interest" description="Disordered" evidence="16">
    <location>
        <begin position="543"/>
        <end position="580"/>
    </location>
</feature>
<gene>
    <name evidence="18" type="ORF">M231_02640</name>
</gene>
<dbReference type="GO" id="GO:0009982">
    <property type="term" value="F:pseudouridine synthase activity"/>
    <property type="evidence" value="ECO:0007669"/>
    <property type="project" value="InterPro"/>
</dbReference>
<feature type="region of interest" description="Disordered" evidence="16">
    <location>
        <begin position="1"/>
        <end position="122"/>
    </location>
</feature>
<dbReference type="InterPro" id="IPR001406">
    <property type="entry name" value="PsdUridine_synth_TruA"/>
</dbReference>
<feature type="compositionally biased region" description="Basic and acidic residues" evidence="16">
    <location>
        <begin position="85"/>
        <end position="104"/>
    </location>
</feature>
<evidence type="ECO:0000259" key="17">
    <source>
        <dbReference type="Pfam" id="PF01416"/>
    </source>
</evidence>
<evidence type="ECO:0000256" key="13">
    <source>
        <dbReference type="ARBA" id="ARBA00080858"/>
    </source>
</evidence>
<dbReference type="GO" id="GO:0031119">
    <property type="term" value="P:tRNA pseudouridine synthesis"/>
    <property type="evidence" value="ECO:0007669"/>
    <property type="project" value="InterPro"/>
</dbReference>
<dbReference type="PANTHER" id="PTHR11142">
    <property type="entry name" value="PSEUDOURIDYLATE SYNTHASE"/>
    <property type="match status" value="1"/>
</dbReference>
<evidence type="ECO:0000256" key="1">
    <source>
        <dbReference type="ARBA" id="ARBA00001166"/>
    </source>
</evidence>
<dbReference type="VEuPathDB" id="FungiDB:TREMEDRAFT_14084"/>
<comment type="function">
    <text evidence="10">Formation of pseudouridine at positions 27 and 28 in the anticodon stem and loop of transfer RNAs; at positions 34 and 36 of intron-containing precursor tRNA(Ile) and at position 35 in the intron-containing tRNA(Tyr). Catalyzes pseudouridylation at position 44 in U2 snRNA. Also catalyzes pseudouridylation of mRNAs.</text>
</comment>
<accession>A0A4Q1BQ65</accession>
<comment type="caution">
    <text evidence="18">The sequence shown here is derived from an EMBL/GenBank/DDBJ whole genome shotgun (WGS) entry which is preliminary data.</text>
</comment>
<dbReference type="Gene3D" id="3.30.70.660">
    <property type="entry name" value="Pseudouridine synthase I, catalytic domain, C-terminal subdomain"/>
    <property type="match status" value="1"/>
</dbReference>
<keyword evidence="7" id="KW-0413">Isomerase</keyword>
<feature type="compositionally biased region" description="Polar residues" evidence="16">
    <location>
        <begin position="47"/>
        <end position="62"/>
    </location>
</feature>
<dbReference type="Gene3D" id="3.30.70.580">
    <property type="entry name" value="Pseudouridine synthase I, catalytic domain, N-terminal subdomain"/>
    <property type="match status" value="1"/>
</dbReference>
<evidence type="ECO:0000256" key="15">
    <source>
        <dbReference type="PIRSR" id="PIRSR641708-2"/>
    </source>
</evidence>
<evidence type="ECO:0000256" key="6">
    <source>
        <dbReference type="ARBA" id="ARBA00022694"/>
    </source>
</evidence>
<feature type="compositionally biased region" description="Polar residues" evidence="16">
    <location>
        <begin position="72"/>
        <end position="82"/>
    </location>
</feature>
<feature type="compositionally biased region" description="Acidic residues" evidence="16">
    <location>
        <begin position="560"/>
        <end position="570"/>
    </location>
</feature>
<dbReference type="Proteomes" id="UP000289152">
    <property type="component" value="Unassembled WGS sequence"/>
</dbReference>
<sequence>MSDIVPSESSGGVKRSHSSPPTSPRKKPTLDILPHVSPTAPDVPSDPINNEGPSGTSLTTSADRPASEETKTTLVSEASTANPLIEKKPDHIPIRGKGRREYRGKTRRALPSARPVDGEVAKAQRLAETVNTNPEEITGDDGVEGEGDGVKRLPKKRVALLIGYCGTGYSGMQIQPGEAETIEGELFQALVKAGAVSSDNSNDHRKVDVQRAARTDAGVHAAGNCVSLKMIINPVLPPEHETLKSLVNSYLPEQIRMWGFVRCIKSFDARTSCDSRIYEYLLPSYCLLPPTASSSLAKQLDSSSPGWREGLGPGTEFVNAAPPLVEVDESAVATDTPARRGEYERRRNWRVDEGTMGRFRGLMRMYLGSHNFHNYTVGRPFHDRAVKRHMIQIDVLDPKVYGEIEWISVQIHGQSFMLHQIRKMISMAVLACRTGTPAKIISETYGSKRIHIPKAPPLGLLLEAPQFKTYNKRIRENSHQYDHEPVDYTSYAEEIMAFKVKYIYERLRQEELERHVFQKWTRQMDGISDNILRFLNTNGIIPDEATIPTGPTPKKRSEVEEVGSDEEVDAEQLKRGELEG</sequence>
<evidence type="ECO:0000256" key="10">
    <source>
        <dbReference type="ARBA" id="ARBA00053072"/>
    </source>
</evidence>
<evidence type="ECO:0000256" key="5">
    <source>
        <dbReference type="ARBA" id="ARBA00022664"/>
    </source>
</evidence>
<dbReference type="FunFam" id="3.30.70.660:FF:000002">
    <property type="entry name" value="tRNA pseudouridine synthase"/>
    <property type="match status" value="1"/>
</dbReference>
<proteinExistence type="inferred from homology"/>
<keyword evidence="6" id="KW-0819">tRNA processing</keyword>
<evidence type="ECO:0000313" key="19">
    <source>
        <dbReference type="Proteomes" id="UP000289152"/>
    </source>
</evidence>
<evidence type="ECO:0000256" key="4">
    <source>
        <dbReference type="ARBA" id="ARBA00009375"/>
    </source>
</evidence>
<dbReference type="NCBIfam" id="TIGR00071">
    <property type="entry name" value="hisT_truA"/>
    <property type="match status" value="1"/>
</dbReference>
<comment type="similarity">
    <text evidence="4">Belongs to the tRNA pseudouridine synthase TruA family.</text>
</comment>
<dbReference type="InterPro" id="IPR020095">
    <property type="entry name" value="PsdUridine_synth_TruA_C"/>
</dbReference>
<keyword evidence="5" id="KW-0507">mRNA processing</keyword>
<comment type="catalytic activity">
    <reaction evidence="1">
        <text>a uridine in mRNA = a pseudouridine in mRNA</text>
        <dbReference type="Rhea" id="RHEA:56644"/>
        <dbReference type="Rhea" id="RHEA-COMP:14658"/>
        <dbReference type="Rhea" id="RHEA-COMP:14659"/>
        <dbReference type="ChEBI" id="CHEBI:65314"/>
        <dbReference type="ChEBI" id="CHEBI:65315"/>
    </reaction>
</comment>
<dbReference type="InterPro" id="IPR020097">
    <property type="entry name" value="PsdUridine_synth_TruA_a/b_dom"/>
</dbReference>
<dbReference type="CDD" id="cd02568">
    <property type="entry name" value="PseudoU_synth_PUS1_PUS2"/>
    <property type="match status" value="1"/>
</dbReference>
<dbReference type="EMBL" id="SDIL01000023">
    <property type="protein sequence ID" value="RXK40000.1"/>
    <property type="molecule type" value="Genomic_DNA"/>
</dbReference>
<name>A0A4Q1BQ65_TREME</name>
<dbReference type="GO" id="GO:0006397">
    <property type="term" value="P:mRNA processing"/>
    <property type="evidence" value="ECO:0007669"/>
    <property type="project" value="UniProtKB-KW"/>
</dbReference>
<dbReference type="InterPro" id="IPR020103">
    <property type="entry name" value="PsdUridine_synth_cat_dom_sf"/>
</dbReference>
<organism evidence="18 19">
    <name type="scientific">Tremella mesenterica</name>
    <name type="common">Jelly fungus</name>
    <dbReference type="NCBI Taxonomy" id="5217"/>
    <lineage>
        <taxon>Eukaryota</taxon>
        <taxon>Fungi</taxon>
        <taxon>Dikarya</taxon>
        <taxon>Basidiomycota</taxon>
        <taxon>Agaricomycotina</taxon>
        <taxon>Tremellomycetes</taxon>
        <taxon>Tremellales</taxon>
        <taxon>Tremellaceae</taxon>
        <taxon>Tremella</taxon>
    </lineage>
</organism>
<comment type="catalytic activity">
    <reaction evidence="2">
        <text>uridine in snRNA = pseudouridine in snRNA</text>
        <dbReference type="Rhea" id="RHEA:51124"/>
        <dbReference type="Rhea" id="RHEA-COMP:12891"/>
        <dbReference type="Rhea" id="RHEA-COMP:12892"/>
        <dbReference type="ChEBI" id="CHEBI:65314"/>
        <dbReference type="ChEBI" id="CHEBI:65315"/>
    </reaction>
</comment>
<dbReference type="GO" id="GO:0031120">
    <property type="term" value="P:snRNA pseudouridine synthesis"/>
    <property type="evidence" value="ECO:0007669"/>
    <property type="project" value="UniProtKB-ARBA"/>
</dbReference>